<dbReference type="RefSeq" id="WP_106606347.1">
    <property type="nucleotide sequence ID" value="NZ_PYGJ01000001.1"/>
</dbReference>
<organism evidence="4 5">
    <name type="scientific">Shimia abyssi</name>
    <dbReference type="NCBI Taxonomy" id="1662395"/>
    <lineage>
        <taxon>Bacteria</taxon>
        <taxon>Pseudomonadati</taxon>
        <taxon>Pseudomonadota</taxon>
        <taxon>Alphaproteobacteria</taxon>
        <taxon>Rhodobacterales</taxon>
        <taxon>Roseobacteraceae</taxon>
    </lineage>
</organism>
<proteinExistence type="predicted"/>
<dbReference type="AlphaFoldDB" id="A0A2P8FIQ3"/>
<protein>
    <submittedName>
        <fullName evidence="4">Beta-barrel assembly machine subunit BamE</fullName>
    </submittedName>
</protein>
<keyword evidence="2" id="KW-0472">Membrane</keyword>
<feature type="domain" description="Outer membrane protein assembly factor BamE" evidence="3">
    <location>
        <begin position="31"/>
        <end position="105"/>
    </location>
</feature>
<evidence type="ECO:0000313" key="5">
    <source>
        <dbReference type="Proteomes" id="UP000240418"/>
    </source>
</evidence>
<evidence type="ECO:0000259" key="3">
    <source>
        <dbReference type="Pfam" id="PF04355"/>
    </source>
</evidence>
<dbReference type="InterPro" id="IPR037873">
    <property type="entry name" value="BamE-like"/>
</dbReference>
<keyword evidence="5" id="KW-1185">Reference proteome</keyword>
<dbReference type="GO" id="GO:0019867">
    <property type="term" value="C:outer membrane"/>
    <property type="evidence" value="ECO:0007669"/>
    <property type="project" value="InterPro"/>
</dbReference>
<dbReference type="Pfam" id="PF04355">
    <property type="entry name" value="BamE"/>
    <property type="match status" value="1"/>
</dbReference>
<reference evidence="4 5" key="1">
    <citation type="submission" date="2018-03" db="EMBL/GenBank/DDBJ databases">
        <title>Genomic Encyclopedia of Archaeal and Bacterial Type Strains, Phase II (KMG-II): from individual species to whole genera.</title>
        <authorList>
            <person name="Goeker M."/>
        </authorList>
    </citation>
    <scope>NUCLEOTIDE SEQUENCE [LARGE SCALE GENOMIC DNA]</scope>
    <source>
        <strain evidence="4 5">DSM 100673</strain>
    </source>
</reference>
<keyword evidence="1" id="KW-0732">Signal</keyword>
<dbReference type="InterPro" id="IPR007450">
    <property type="entry name" value="BamE_dom"/>
</dbReference>
<name>A0A2P8FIQ3_9RHOB</name>
<dbReference type="Gene3D" id="3.30.1450.10">
    <property type="match status" value="1"/>
</dbReference>
<evidence type="ECO:0000313" key="4">
    <source>
        <dbReference type="EMBL" id="PSL21596.1"/>
    </source>
</evidence>
<dbReference type="PROSITE" id="PS51257">
    <property type="entry name" value="PROKAR_LIPOPROTEIN"/>
    <property type="match status" value="1"/>
</dbReference>
<evidence type="ECO:0000256" key="2">
    <source>
        <dbReference type="ARBA" id="ARBA00023136"/>
    </source>
</evidence>
<comment type="caution">
    <text evidence="4">The sequence shown here is derived from an EMBL/GenBank/DDBJ whole genome shotgun (WGS) entry which is preliminary data.</text>
</comment>
<gene>
    <name evidence="4" type="ORF">CLV88_10118</name>
</gene>
<sequence>MSTGSKALKWAVFGAALAVSVACTTQYRNHGYVPTPEELAAVTLGVDTRDTVIEAIGSPSAGGVLKDGDFYYVRSQFTHYGPRKPRVVERQIVAINFDSNGVARNLTHFSLADGQVVPLVRRITDSDLGNISFLQQLAGNLGNFDPSTFAGGGAL</sequence>
<dbReference type="OrthoDB" id="7203955at2"/>
<evidence type="ECO:0000256" key="1">
    <source>
        <dbReference type="ARBA" id="ARBA00022729"/>
    </source>
</evidence>
<dbReference type="EMBL" id="PYGJ01000001">
    <property type="protein sequence ID" value="PSL21596.1"/>
    <property type="molecule type" value="Genomic_DNA"/>
</dbReference>
<dbReference type="Proteomes" id="UP000240418">
    <property type="component" value="Unassembled WGS sequence"/>
</dbReference>
<accession>A0A2P8FIQ3</accession>